<dbReference type="InterPro" id="IPR050474">
    <property type="entry name" value="Hel308_SKI2-like"/>
</dbReference>
<dbReference type="Gene3D" id="3.40.50.300">
    <property type="entry name" value="P-loop containing nucleotide triphosphate hydrolases"/>
    <property type="match status" value="2"/>
</dbReference>
<name>A0A510JZS1_9FUSO</name>
<dbReference type="AlphaFoldDB" id="A0A510JZS1"/>
<organism evidence="7 8">
    <name type="scientific">Leptotrichia trevisanii</name>
    <dbReference type="NCBI Taxonomy" id="109328"/>
    <lineage>
        <taxon>Bacteria</taxon>
        <taxon>Fusobacteriati</taxon>
        <taxon>Fusobacteriota</taxon>
        <taxon>Fusobacteriia</taxon>
        <taxon>Fusobacteriales</taxon>
        <taxon>Leptotrichiaceae</taxon>
        <taxon>Leptotrichia</taxon>
    </lineage>
</organism>
<accession>A0A510JZS1</accession>
<dbReference type="EMBL" id="AP019831">
    <property type="protein sequence ID" value="BBM43981.1"/>
    <property type="molecule type" value="Genomic_DNA"/>
</dbReference>
<dbReference type="GO" id="GO:0016787">
    <property type="term" value="F:hydrolase activity"/>
    <property type="evidence" value="ECO:0007669"/>
    <property type="project" value="UniProtKB-KW"/>
</dbReference>
<evidence type="ECO:0000259" key="5">
    <source>
        <dbReference type="PROSITE" id="PS51192"/>
    </source>
</evidence>
<dbReference type="InterPro" id="IPR011545">
    <property type="entry name" value="DEAD/DEAH_box_helicase_dom"/>
</dbReference>
<evidence type="ECO:0000256" key="4">
    <source>
        <dbReference type="ARBA" id="ARBA00022840"/>
    </source>
</evidence>
<evidence type="ECO:0000313" key="8">
    <source>
        <dbReference type="Proteomes" id="UP000422644"/>
    </source>
</evidence>
<dbReference type="GO" id="GO:0005524">
    <property type="term" value="F:ATP binding"/>
    <property type="evidence" value="ECO:0007669"/>
    <property type="project" value="UniProtKB-KW"/>
</dbReference>
<keyword evidence="8" id="KW-1185">Reference proteome</keyword>
<dbReference type="PANTHER" id="PTHR47961:SF6">
    <property type="entry name" value="DNA-DIRECTED DNA POLYMERASE"/>
    <property type="match status" value="1"/>
</dbReference>
<dbReference type="InterPro" id="IPR001650">
    <property type="entry name" value="Helicase_C-like"/>
</dbReference>
<dbReference type="GO" id="GO:0003676">
    <property type="term" value="F:nucleic acid binding"/>
    <property type="evidence" value="ECO:0007669"/>
    <property type="project" value="InterPro"/>
</dbReference>
<keyword evidence="3 7" id="KW-0347">Helicase</keyword>
<feature type="domain" description="Helicase ATP-binding" evidence="5">
    <location>
        <begin position="281"/>
        <end position="455"/>
    </location>
</feature>
<feature type="domain" description="Helicase C-terminal" evidence="6">
    <location>
        <begin position="506"/>
        <end position="700"/>
    </location>
</feature>
<dbReference type="PROSITE" id="PS51194">
    <property type="entry name" value="HELICASE_CTER"/>
    <property type="match status" value="1"/>
</dbReference>
<dbReference type="PROSITE" id="PS51192">
    <property type="entry name" value="HELICASE_ATP_BIND_1"/>
    <property type="match status" value="1"/>
</dbReference>
<evidence type="ECO:0000259" key="6">
    <source>
        <dbReference type="PROSITE" id="PS51194"/>
    </source>
</evidence>
<keyword evidence="4" id="KW-0067">ATP-binding</keyword>
<dbReference type="InterPro" id="IPR027417">
    <property type="entry name" value="P-loop_NTPase"/>
</dbReference>
<evidence type="ECO:0000256" key="1">
    <source>
        <dbReference type="ARBA" id="ARBA00022741"/>
    </source>
</evidence>
<evidence type="ECO:0000313" key="7">
    <source>
        <dbReference type="EMBL" id="BBM43981.1"/>
    </source>
</evidence>
<dbReference type="PANTHER" id="PTHR47961">
    <property type="entry name" value="DNA POLYMERASE THETA, PUTATIVE (AFU_ORTHOLOGUE AFUA_1G05260)-RELATED"/>
    <property type="match status" value="1"/>
</dbReference>
<dbReference type="SMART" id="SM00490">
    <property type="entry name" value="HELICc"/>
    <property type="match status" value="1"/>
</dbReference>
<dbReference type="SUPFAM" id="SSF52540">
    <property type="entry name" value="P-loop containing nucleoside triphosphate hydrolases"/>
    <property type="match status" value="1"/>
</dbReference>
<proteinExistence type="predicted"/>
<dbReference type="SMART" id="SM00487">
    <property type="entry name" value="DEXDc"/>
    <property type="match status" value="1"/>
</dbReference>
<keyword evidence="2" id="KW-0378">Hydrolase</keyword>
<dbReference type="InterPro" id="IPR014001">
    <property type="entry name" value="Helicase_ATP-bd"/>
</dbReference>
<protein>
    <submittedName>
        <fullName evidence="7">DEAD/DEAH box helicase</fullName>
    </submittedName>
</protein>
<evidence type="ECO:0000256" key="3">
    <source>
        <dbReference type="ARBA" id="ARBA00022806"/>
    </source>
</evidence>
<reference evidence="7 8" key="1">
    <citation type="submission" date="2019-07" db="EMBL/GenBank/DDBJ databases">
        <title>Complete Genome Sequence of Leptotrichia trevisanii Strain JMUB3870.</title>
        <authorList>
            <person name="Watanabe S."/>
            <person name="Cui L."/>
        </authorList>
    </citation>
    <scope>NUCLEOTIDE SEQUENCE [LARGE SCALE GENOMIC DNA]</scope>
    <source>
        <strain evidence="7 8">JMUB3870</strain>
    </source>
</reference>
<gene>
    <name evidence="7" type="ORF">JMUB3870_0071</name>
</gene>
<dbReference type="Proteomes" id="UP000422644">
    <property type="component" value="Chromosome"/>
</dbReference>
<dbReference type="Pfam" id="PF00270">
    <property type="entry name" value="DEAD"/>
    <property type="match status" value="1"/>
</dbReference>
<evidence type="ECO:0000256" key="2">
    <source>
        <dbReference type="ARBA" id="ARBA00022801"/>
    </source>
</evidence>
<dbReference type="GO" id="GO:0004386">
    <property type="term" value="F:helicase activity"/>
    <property type="evidence" value="ECO:0007669"/>
    <property type="project" value="UniProtKB-KW"/>
</dbReference>
<sequence>MSKYLNYADKLLKKLFSEEIEQLIVQSAARNILKEVGEEEEKIPRFSPKLVEKLTHVAFCYISCGCILIEKSNDRKEEGFGYLEKAGKILSNLYKEEELNIEIKNLNVLIAGMSLYASKYYSKAFILMKNIQQNFKIGEMILYFLKKDYDKLLELASETYFLQEVKENNITEYFQVIAEKIVAHIFLIIIEYVNTGNIENIKSLFNEKLKKSIYFFKKEQLILYWYFLRLLRIILYTFVSNSTWEILKNYFENNILKKYNNILSNFKIPVVEMWPSQKEALKIALNEEGGVINLRTSSGKTRVAELAILKILSQSQNSKIFYIAPFKSLAYEIEENLNKIFSPLGYLVSKLYDVESINKLDFELIENSNIVITTPEKMKALIRFNSEIKDKIKLIIIDEGHLIGEDIRHTKNEIFFTNLIEMARKNSIKMLLLSAVLPNADDLAEWITGNKNLYVKSNWKPSSERIGLLIWNGEKVRIEWKNEENSFNPNFIQKNDKNFPKNKNEAIIATAIKLSQKKSVMIYAPRTKSVETLAKILLKEYENQITDYKWDKNLWNSFQTICEEELGKENVYLKAMKKGIACHSNKLPTLTRQYIEKLMYYKKPKIVIATSTLGQGVNIGVSTVIISSIYIDKNPISKRDFWNICGRAGRAFSDIEGKILYTIDTHKKETSKIKKDKKKAEEYFDTTQLEQVKSGILQLLEKIYNISVELKIDFNLFIELLSEDKIENLEKIDELFDIIDDELLAIYEEYSDNKLDIIENIFKRSLAIIQKKNEKENFTKLLKARTKGLLKRFPNKRKKMLSLNLPLSIVKQMKIDREMFKNLAVKIIESPEKYYENRVLSVIKKIDNWCLTNANFILPEYVKIDILDKIRDPWLTWGASIFNISKLDKNAEKILKSYYSYSLPWIINGISQMFVDEDEQIAQIYNKISLYLEIGLINEIAIQIYLAGINSRRSSKELSELNIFEEKNNFEIKKILFKFEFERYNISDFTVNFLKSFREKHKKIKKLEEIYFHRFKYVIDSNINIIYLRKSSNKFYFYSNNPEFEQEVKSTELFPFFNEIKDLRNIYFERKEDTWELKSYNPRTQIKILK</sequence>
<dbReference type="Pfam" id="PF00271">
    <property type="entry name" value="Helicase_C"/>
    <property type="match status" value="1"/>
</dbReference>
<dbReference type="RefSeq" id="WP_026748665.1">
    <property type="nucleotide sequence ID" value="NZ_AP019831.1"/>
</dbReference>
<keyword evidence="1" id="KW-0547">Nucleotide-binding</keyword>